<evidence type="ECO:0000313" key="3">
    <source>
        <dbReference type="Proteomes" id="UP000813427"/>
    </source>
</evidence>
<reference evidence="2" key="1">
    <citation type="journal article" date="2021" name="Nat. Commun.">
        <title>Genetic determinants of endophytism in the Arabidopsis root mycobiome.</title>
        <authorList>
            <person name="Mesny F."/>
            <person name="Miyauchi S."/>
            <person name="Thiergart T."/>
            <person name="Pickel B."/>
            <person name="Atanasova L."/>
            <person name="Karlsson M."/>
            <person name="Huettel B."/>
            <person name="Barry K.W."/>
            <person name="Haridas S."/>
            <person name="Chen C."/>
            <person name="Bauer D."/>
            <person name="Andreopoulos W."/>
            <person name="Pangilinan J."/>
            <person name="LaButti K."/>
            <person name="Riley R."/>
            <person name="Lipzen A."/>
            <person name="Clum A."/>
            <person name="Drula E."/>
            <person name="Henrissat B."/>
            <person name="Kohler A."/>
            <person name="Grigoriev I.V."/>
            <person name="Martin F.M."/>
            <person name="Hacquard S."/>
        </authorList>
    </citation>
    <scope>NUCLEOTIDE SEQUENCE</scope>
    <source>
        <strain evidence="2">MPI-SDFR-AT-0068</strain>
    </source>
</reference>
<dbReference type="Proteomes" id="UP000813427">
    <property type="component" value="Unassembled WGS sequence"/>
</dbReference>
<evidence type="ECO:0000256" key="1">
    <source>
        <dbReference type="SAM" id="Phobius"/>
    </source>
</evidence>
<dbReference type="EMBL" id="JAGPXF010000001">
    <property type="protein sequence ID" value="KAH7263530.1"/>
    <property type="molecule type" value="Genomic_DNA"/>
</dbReference>
<gene>
    <name evidence="2" type="ORF">BKA59DRAFT_60232</name>
</gene>
<accession>A0A8K0SB95</accession>
<keyword evidence="1" id="KW-0812">Transmembrane</keyword>
<organism evidence="2 3">
    <name type="scientific">Fusarium tricinctum</name>
    <dbReference type="NCBI Taxonomy" id="61284"/>
    <lineage>
        <taxon>Eukaryota</taxon>
        <taxon>Fungi</taxon>
        <taxon>Dikarya</taxon>
        <taxon>Ascomycota</taxon>
        <taxon>Pezizomycotina</taxon>
        <taxon>Sordariomycetes</taxon>
        <taxon>Hypocreomycetidae</taxon>
        <taxon>Hypocreales</taxon>
        <taxon>Nectriaceae</taxon>
        <taxon>Fusarium</taxon>
        <taxon>Fusarium tricinctum species complex</taxon>
    </lineage>
</organism>
<proteinExistence type="predicted"/>
<keyword evidence="1" id="KW-1133">Transmembrane helix</keyword>
<comment type="caution">
    <text evidence="2">The sequence shown here is derived from an EMBL/GenBank/DDBJ whole genome shotgun (WGS) entry which is preliminary data.</text>
</comment>
<protein>
    <submittedName>
        <fullName evidence="2">Uncharacterized protein</fullName>
    </submittedName>
</protein>
<evidence type="ECO:0000313" key="2">
    <source>
        <dbReference type="EMBL" id="KAH7263530.1"/>
    </source>
</evidence>
<name>A0A8K0SB95_9HYPO</name>
<keyword evidence="3" id="KW-1185">Reference proteome</keyword>
<sequence length="132" mass="14745">MDIDIGSQSRLCISSPRYLGTCESRSYILQGFDPSIIGHIFNFKIRWKNRTIASECSSACTWQLINSISVPPPHTGVRRLISTIGAAFAGFLSTLWRSVRCLLDVSNRPLIIDFCVLLVRVCGICVVHLFRA</sequence>
<feature type="transmembrane region" description="Helical" evidence="1">
    <location>
        <begin position="80"/>
        <end position="99"/>
    </location>
</feature>
<keyword evidence="1" id="KW-0472">Membrane</keyword>
<feature type="transmembrane region" description="Helical" evidence="1">
    <location>
        <begin position="111"/>
        <end position="130"/>
    </location>
</feature>
<dbReference type="AlphaFoldDB" id="A0A8K0SB95"/>